<proteinExistence type="predicted"/>
<dbReference type="EMBL" id="JACHXX010000001">
    <property type="protein sequence ID" value="MBB3160542.1"/>
    <property type="molecule type" value="Genomic_DNA"/>
</dbReference>
<accession>A0AAX2QRR6</accession>
<dbReference type="Proteomes" id="UP000542811">
    <property type="component" value="Unassembled WGS sequence"/>
</dbReference>
<reference evidence="2 3" key="1">
    <citation type="submission" date="2019-03" db="EMBL/GenBank/DDBJ databases">
        <title>Genomic Encyclopedia of Type Strains, Phase IV (KMG-V): Genome sequencing to study the core and pangenomes of soil and plant-associated prokaryotes.</title>
        <authorList>
            <person name="Whitman W."/>
        </authorList>
    </citation>
    <scope>NUCLEOTIDE SEQUENCE [LARGE SCALE GENOMIC DNA]</scope>
    <source>
        <strain evidence="2 3">FB403</strain>
    </source>
</reference>
<keyword evidence="4" id="KW-1185">Reference proteome</keyword>
<dbReference type="RefSeq" id="WP_222023515.1">
    <property type="nucleotide sequence ID" value="NZ_JAAXRI010000014.1"/>
</dbReference>
<reference evidence="1 4" key="2">
    <citation type="submission" date="2020-08" db="EMBL/GenBank/DDBJ databases">
        <title>Genomic Encyclopedia of Type Strains, Phase III (KMG-III): the genomes of soil and plant-associated and newly described type strains.</title>
        <authorList>
            <person name="Whitman W."/>
        </authorList>
    </citation>
    <scope>NUCLEOTIDE SEQUENCE [LARGE SCALE GENOMIC DNA]</scope>
    <source>
        <strain evidence="1 4">CECT 8280</strain>
    </source>
</reference>
<dbReference type="AlphaFoldDB" id="A0AAX2QRR6"/>
<evidence type="ECO:0000313" key="1">
    <source>
        <dbReference type="EMBL" id="MBB3160542.1"/>
    </source>
</evidence>
<comment type="caution">
    <text evidence="2">The sequence shown here is derived from an EMBL/GenBank/DDBJ whole genome shotgun (WGS) entry which is preliminary data.</text>
</comment>
<evidence type="ECO:0000313" key="2">
    <source>
        <dbReference type="EMBL" id="TCU28707.1"/>
    </source>
</evidence>
<name>A0AAX2QRR6_9HYPH</name>
<sequence>MMTLDPKQEFKVVMFTAARPKRVTDYLGGGRFLIVRAAISTASRPTGAHF</sequence>
<evidence type="ECO:0000313" key="3">
    <source>
        <dbReference type="Proteomes" id="UP000295021"/>
    </source>
</evidence>
<evidence type="ECO:0000313" key="4">
    <source>
        <dbReference type="Proteomes" id="UP000542811"/>
    </source>
</evidence>
<organism evidence="2 3">
    <name type="scientific">Rhizobium laguerreae</name>
    <dbReference type="NCBI Taxonomy" id="1076926"/>
    <lineage>
        <taxon>Bacteria</taxon>
        <taxon>Pseudomonadati</taxon>
        <taxon>Pseudomonadota</taxon>
        <taxon>Alphaproteobacteria</taxon>
        <taxon>Hyphomicrobiales</taxon>
        <taxon>Rhizobiaceae</taxon>
        <taxon>Rhizobium/Agrobacterium group</taxon>
        <taxon>Rhizobium</taxon>
    </lineage>
</organism>
<dbReference type="EMBL" id="SMBI01000002">
    <property type="protein sequence ID" value="TCU28707.1"/>
    <property type="molecule type" value="Genomic_DNA"/>
</dbReference>
<dbReference type="Proteomes" id="UP000295021">
    <property type="component" value="Unassembled WGS sequence"/>
</dbReference>
<protein>
    <submittedName>
        <fullName evidence="2">Uncharacterized protein</fullName>
    </submittedName>
</protein>
<gene>
    <name evidence="2" type="ORF">EV131_102544</name>
    <name evidence="1" type="ORF">FHS25_000974</name>
</gene>